<keyword evidence="3" id="KW-0812">Transmembrane</keyword>
<dbReference type="PANTHER" id="PTHR33365:SF4">
    <property type="entry name" value="CYCLOCHLOROTINE BIOSYNTHESIS PROTEIN O"/>
    <property type="match status" value="1"/>
</dbReference>
<keyword evidence="3" id="KW-0472">Membrane</keyword>
<organism evidence="4 5">
    <name type="scientific">Aspergillus taichungensis</name>
    <dbReference type="NCBI Taxonomy" id="482145"/>
    <lineage>
        <taxon>Eukaryota</taxon>
        <taxon>Fungi</taxon>
        <taxon>Dikarya</taxon>
        <taxon>Ascomycota</taxon>
        <taxon>Pezizomycotina</taxon>
        <taxon>Eurotiomycetes</taxon>
        <taxon>Eurotiomycetidae</taxon>
        <taxon>Eurotiales</taxon>
        <taxon>Aspergillaceae</taxon>
        <taxon>Aspergillus</taxon>
        <taxon>Aspergillus subgen. Circumdati</taxon>
    </lineage>
</organism>
<evidence type="ECO:0000313" key="4">
    <source>
        <dbReference type="EMBL" id="PLN76268.1"/>
    </source>
</evidence>
<keyword evidence="5" id="KW-1185">Reference proteome</keyword>
<keyword evidence="3" id="KW-1133">Transmembrane helix</keyword>
<reference evidence="5" key="1">
    <citation type="submission" date="2017-12" db="EMBL/GenBank/DDBJ databases">
        <authorList>
            <consortium name="DOE Joint Genome Institute"/>
            <person name="Mondo S.J."/>
            <person name="Kjaerbolling I."/>
            <person name="Vesth T.C."/>
            <person name="Frisvad J.C."/>
            <person name="Nybo J.L."/>
            <person name="Theobald S."/>
            <person name="Kuo A."/>
            <person name="Bowyer P."/>
            <person name="Matsuda Y."/>
            <person name="Lyhne E.K."/>
            <person name="Kogle M.E."/>
            <person name="Clum A."/>
            <person name="Lipzen A."/>
            <person name="Salamov A."/>
            <person name="Ngan C.Y."/>
            <person name="Daum C."/>
            <person name="Chiniquy J."/>
            <person name="Barry K."/>
            <person name="LaButti K."/>
            <person name="Haridas S."/>
            <person name="Simmons B.A."/>
            <person name="Magnuson J.K."/>
            <person name="Mortensen U.H."/>
            <person name="Larsen T.O."/>
            <person name="Grigoriev I.V."/>
            <person name="Baker S.E."/>
            <person name="Andersen M.R."/>
            <person name="Nordberg H.P."/>
            <person name="Cantor M.N."/>
            <person name="Hua S.X."/>
        </authorList>
    </citation>
    <scope>NUCLEOTIDE SEQUENCE [LARGE SCALE GENOMIC DNA]</scope>
    <source>
        <strain evidence="5">IBT 19404</strain>
    </source>
</reference>
<comment type="pathway">
    <text evidence="1">Mycotoxin biosynthesis.</text>
</comment>
<dbReference type="InterPro" id="IPR021765">
    <property type="entry name" value="UstYa-like"/>
</dbReference>
<gene>
    <name evidence="4" type="ORF">BDW42DRAFT_179149</name>
</gene>
<dbReference type="AlphaFoldDB" id="A0A2J5HH49"/>
<evidence type="ECO:0000256" key="1">
    <source>
        <dbReference type="ARBA" id="ARBA00004685"/>
    </source>
</evidence>
<evidence type="ECO:0000256" key="2">
    <source>
        <dbReference type="ARBA" id="ARBA00035112"/>
    </source>
</evidence>
<dbReference type="EMBL" id="KZ559623">
    <property type="protein sequence ID" value="PLN76268.1"/>
    <property type="molecule type" value="Genomic_DNA"/>
</dbReference>
<protein>
    <recommendedName>
        <fullName evidence="6">Tat pathway signal sequence</fullName>
    </recommendedName>
</protein>
<dbReference type="Pfam" id="PF11807">
    <property type="entry name" value="UstYa"/>
    <property type="match status" value="1"/>
</dbReference>
<accession>A0A2J5HH49</accession>
<feature type="transmembrane region" description="Helical" evidence="3">
    <location>
        <begin position="43"/>
        <end position="69"/>
    </location>
</feature>
<evidence type="ECO:0000256" key="3">
    <source>
        <dbReference type="SAM" id="Phobius"/>
    </source>
</evidence>
<comment type="similarity">
    <text evidence="2">Belongs to the ustYa family.</text>
</comment>
<evidence type="ECO:0000313" key="5">
    <source>
        <dbReference type="Proteomes" id="UP000235023"/>
    </source>
</evidence>
<dbReference type="OrthoDB" id="3687641at2759"/>
<proteinExistence type="inferred from homology"/>
<name>A0A2J5HH49_9EURO</name>
<dbReference type="Proteomes" id="UP000235023">
    <property type="component" value="Unassembled WGS sequence"/>
</dbReference>
<dbReference type="GO" id="GO:0043386">
    <property type="term" value="P:mycotoxin biosynthetic process"/>
    <property type="evidence" value="ECO:0007669"/>
    <property type="project" value="InterPro"/>
</dbReference>
<evidence type="ECO:0008006" key="6">
    <source>
        <dbReference type="Google" id="ProtNLM"/>
    </source>
</evidence>
<sequence>MSPRKYGLNGNSVDSEDSSKPFLKDRERFYDILRHEIARRKRLQYLVIFPWTILAASIPFILVGAGLLVQDAKNIRIPTTIYSPAQHVIKYGPVTFNGGFDKSNKTPYQGYPNEANNQAWEALYNFGVIEVPRSEAAKLVNTTMPVPEDPTQYVVELDVFHELHCLNHLRKMAWGVDMGVDTSNETEVDAFHEHMDHCIDSLRQSLMCSADVSTIHWLWDDDDKIYKADPRTIHMCRNFDAIRDWAFARRARPNDRTTYVSDPLQNGKTRW</sequence>
<dbReference type="PANTHER" id="PTHR33365">
    <property type="entry name" value="YALI0B05434P"/>
    <property type="match status" value="1"/>
</dbReference>